<dbReference type="InterPro" id="IPR000891">
    <property type="entry name" value="PYR_CT"/>
</dbReference>
<dbReference type="GO" id="GO:0004419">
    <property type="term" value="F:hydroxymethylglutaryl-CoA lyase activity"/>
    <property type="evidence" value="ECO:0007669"/>
    <property type="project" value="TreeGrafter"/>
</dbReference>
<keyword evidence="2" id="KW-0479">Metal-binding</keyword>
<gene>
    <name evidence="5" type="ORF">P0Y49_05510</name>
</gene>
<dbReference type="InterPro" id="IPR043594">
    <property type="entry name" value="HMGL"/>
</dbReference>
<dbReference type="PANTHER" id="PTHR42738">
    <property type="entry name" value="HYDROXYMETHYLGLUTARYL-COA LYASE"/>
    <property type="match status" value="1"/>
</dbReference>
<reference evidence="5" key="1">
    <citation type="submission" date="2023-03" db="EMBL/GenBank/DDBJ databases">
        <title>Andean soil-derived lignocellulolytic bacterial consortium as a source of novel taxa and putative plastic-active enzymes.</title>
        <authorList>
            <person name="Diaz-Garcia L."/>
            <person name="Chuvochina M."/>
            <person name="Feuerriegel G."/>
            <person name="Bunk B."/>
            <person name="Sproer C."/>
            <person name="Streit W.R."/>
            <person name="Rodriguez L.M."/>
            <person name="Overmann J."/>
            <person name="Jimenez D.J."/>
        </authorList>
    </citation>
    <scope>NUCLEOTIDE SEQUENCE</scope>
    <source>
        <strain evidence="5">MAG 3858</strain>
    </source>
</reference>
<evidence type="ECO:0000256" key="2">
    <source>
        <dbReference type="ARBA" id="ARBA00022723"/>
    </source>
</evidence>
<dbReference type="PANTHER" id="PTHR42738:SF7">
    <property type="entry name" value="HYDROXYMETHYLGLUTARYL-COA LYASE"/>
    <property type="match status" value="1"/>
</dbReference>
<dbReference type="AlphaFoldDB" id="A0AAJ5WBU4"/>
<dbReference type="EMBL" id="CP119313">
    <property type="protein sequence ID" value="WEK20594.1"/>
    <property type="molecule type" value="Genomic_DNA"/>
</dbReference>
<dbReference type="Gene3D" id="3.20.20.70">
    <property type="entry name" value="Aldolase class I"/>
    <property type="match status" value="1"/>
</dbReference>
<evidence type="ECO:0000313" key="5">
    <source>
        <dbReference type="EMBL" id="WEK20594.1"/>
    </source>
</evidence>
<comment type="similarity">
    <text evidence="1">Belongs to the HMG-CoA lyase family.</text>
</comment>
<evidence type="ECO:0000256" key="1">
    <source>
        <dbReference type="ARBA" id="ARBA00009405"/>
    </source>
</evidence>
<evidence type="ECO:0000256" key="3">
    <source>
        <dbReference type="ARBA" id="ARBA00023239"/>
    </source>
</evidence>
<proteinExistence type="inferred from homology"/>
<dbReference type="Pfam" id="PF00682">
    <property type="entry name" value="HMGL-like"/>
    <property type="match status" value="1"/>
</dbReference>
<feature type="domain" description="Pyruvate carboxyltransferase" evidence="4">
    <location>
        <begin position="6"/>
        <end position="282"/>
    </location>
</feature>
<dbReference type="GO" id="GO:0046951">
    <property type="term" value="P:ketone body biosynthetic process"/>
    <property type="evidence" value="ECO:0007669"/>
    <property type="project" value="TreeGrafter"/>
</dbReference>
<accession>A0AAJ5WBU4</accession>
<sequence length="293" mass="32554">MIQQQTIKLIECPRDAMQGIHDFIDTDLKAAYINLLLQVGFDTIDFGSFVSPKAIPQLRDTAEVLSKLDLGSTTSKLLAIVANLRGAEEASIHPEINYLGFPFSISETFQQRNTNSSIAQSLDTVKRLLELCSKRDKTAVIYLSMGFGNPYGDEWNVEIIERWADELVQNGAQILALSDTTGVSTPEKIKEILPSLVQRFEHSDQAKNVEIGLHLHSTPNTRFEKIQAAYESGCKRFDSALKGFGGCPMAADDLTGNMATEDLISYLNSKGEILNLNMDKWQEALRFSGKVFL</sequence>
<dbReference type="GO" id="GO:0006552">
    <property type="term" value="P:L-leucine catabolic process"/>
    <property type="evidence" value="ECO:0007669"/>
    <property type="project" value="TreeGrafter"/>
</dbReference>
<dbReference type="GO" id="GO:0046872">
    <property type="term" value="F:metal ion binding"/>
    <property type="evidence" value="ECO:0007669"/>
    <property type="project" value="UniProtKB-KW"/>
</dbReference>
<dbReference type="SUPFAM" id="SSF51569">
    <property type="entry name" value="Aldolase"/>
    <property type="match status" value="1"/>
</dbReference>
<name>A0AAJ5WBU4_9SPHI</name>
<protein>
    <submittedName>
        <fullName evidence="5">Hydroxymethylglutaryl-CoA lyase</fullName>
    </submittedName>
</protein>
<organism evidence="5 6">
    <name type="scientific">Candidatus Pedobacter colombiensis</name>
    <dbReference type="NCBI Taxonomy" id="3121371"/>
    <lineage>
        <taxon>Bacteria</taxon>
        <taxon>Pseudomonadati</taxon>
        <taxon>Bacteroidota</taxon>
        <taxon>Sphingobacteriia</taxon>
        <taxon>Sphingobacteriales</taxon>
        <taxon>Sphingobacteriaceae</taxon>
        <taxon>Pedobacter</taxon>
    </lineage>
</organism>
<evidence type="ECO:0000259" key="4">
    <source>
        <dbReference type="PROSITE" id="PS50991"/>
    </source>
</evidence>
<evidence type="ECO:0000313" key="6">
    <source>
        <dbReference type="Proteomes" id="UP001214530"/>
    </source>
</evidence>
<dbReference type="PROSITE" id="PS50991">
    <property type="entry name" value="PYR_CT"/>
    <property type="match status" value="1"/>
</dbReference>
<dbReference type="Proteomes" id="UP001214530">
    <property type="component" value="Chromosome"/>
</dbReference>
<dbReference type="InterPro" id="IPR013785">
    <property type="entry name" value="Aldolase_TIM"/>
</dbReference>
<keyword evidence="3 5" id="KW-0456">Lyase</keyword>
<dbReference type="CDD" id="cd07938">
    <property type="entry name" value="DRE_TIM_HMGL"/>
    <property type="match status" value="1"/>
</dbReference>